<dbReference type="Pfam" id="PF00528">
    <property type="entry name" value="BPD_transp_1"/>
    <property type="match status" value="1"/>
</dbReference>
<keyword evidence="4" id="KW-1003">Cell membrane</keyword>
<reference evidence="12" key="1">
    <citation type="submission" date="2017-09" db="EMBL/GenBank/DDBJ databases">
        <title>Complete Genome Sequence of ansamitocin-producing Bacterium Actinosynnema pretiosum X47.</title>
        <authorList>
            <person name="Cao G."/>
            <person name="Zong G."/>
            <person name="Zhong C."/>
            <person name="Fu J."/>
        </authorList>
    </citation>
    <scope>NUCLEOTIDE SEQUENCE [LARGE SCALE GENOMIC DNA]</scope>
    <source>
        <strain evidence="12">X47</strain>
    </source>
</reference>
<dbReference type="InterPro" id="IPR043429">
    <property type="entry name" value="ArtM/GltK/GlnP/TcyL/YhdX-like"/>
</dbReference>
<feature type="region of interest" description="Disordered" evidence="10">
    <location>
        <begin position="258"/>
        <end position="278"/>
    </location>
</feature>
<evidence type="ECO:0000256" key="5">
    <source>
        <dbReference type="ARBA" id="ARBA00022692"/>
    </source>
</evidence>
<evidence type="ECO:0000256" key="6">
    <source>
        <dbReference type="ARBA" id="ARBA00022970"/>
    </source>
</evidence>
<sequence length="278" mass="29721">MALSKRQRAKVFRGAQYALLVVIAALIAVVADWEAIRKSFFDVETAKEMFPEVITTALVNTVVYTALGFAVGLVAGLVLALMKLSSVGPYRWIATIYIEFFRGVPALLVFVALSVAVPLAFGLKFDIYSTAAIALGVVGAAYIAETIRAGIKAVPKGQLEAARSLGMSQARTTVTVVIPQAFRIILPPLTNELIMLTKDSSLISIIGLIATQRELTKYGREVLSQSPTVTPLLIAGLCYLIITLPLGYLSRWMETRGAGGSRSKKVSSPESKGLGVSA</sequence>
<dbReference type="KEGG" id="apre:CNX65_34530"/>
<dbReference type="RefSeq" id="WP_096497444.1">
    <property type="nucleotide sequence ID" value="NZ_CP023445.1"/>
</dbReference>
<feature type="transmembrane region" description="Helical" evidence="9">
    <location>
        <begin position="103"/>
        <end position="121"/>
    </location>
</feature>
<name>A0A290ZFP7_9PSEU</name>
<evidence type="ECO:0000313" key="13">
    <source>
        <dbReference type="Proteomes" id="UP000218505"/>
    </source>
</evidence>
<dbReference type="AlphaFoldDB" id="A0A290ZFP7"/>
<keyword evidence="5 9" id="KW-0812">Transmembrane</keyword>
<dbReference type="Gene3D" id="1.10.3720.10">
    <property type="entry name" value="MetI-like"/>
    <property type="match status" value="1"/>
</dbReference>
<dbReference type="GO" id="GO:0006865">
    <property type="term" value="P:amino acid transport"/>
    <property type="evidence" value="ECO:0007669"/>
    <property type="project" value="UniProtKB-KW"/>
</dbReference>
<keyword evidence="7 9" id="KW-1133">Transmembrane helix</keyword>
<dbReference type="SUPFAM" id="SSF161098">
    <property type="entry name" value="MetI-like"/>
    <property type="match status" value="1"/>
</dbReference>
<dbReference type="CDD" id="cd06261">
    <property type="entry name" value="TM_PBP2"/>
    <property type="match status" value="1"/>
</dbReference>
<dbReference type="Proteomes" id="UP000218505">
    <property type="component" value="Chromosome"/>
</dbReference>
<evidence type="ECO:0000256" key="7">
    <source>
        <dbReference type="ARBA" id="ARBA00022989"/>
    </source>
</evidence>
<evidence type="ECO:0000256" key="4">
    <source>
        <dbReference type="ARBA" id="ARBA00022475"/>
    </source>
</evidence>
<comment type="similarity">
    <text evidence="2">Belongs to the binding-protein-dependent transport system permease family. HisMQ subfamily.</text>
</comment>
<dbReference type="EMBL" id="CP023445">
    <property type="protein sequence ID" value="ATE57799.1"/>
    <property type="molecule type" value="Genomic_DNA"/>
</dbReference>
<dbReference type="PANTHER" id="PTHR30614">
    <property type="entry name" value="MEMBRANE COMPONENT OF AMINO ACID ABC TRANSPORTER"/>
    <property type="match status" value="1"/>
</dbReference>
<comment type="subcellular location">
    <subcellularLocation>
        <location evidence="1 9">Cell membrane</location>
        <topology evidence="1 9">Multi-pass membrane protein</topology>
    </subcellularLocation>
</comment>
<evidence type="ECO:0000256" key="8">
    <source>
        <dbReference type="ARBA" id="ARBA00023136"/>
    </source>
</evidence>
<dbReference type="GO" id="GO:0043190">
    <property type="term" value="C:ATP-binding cassette (ABC) transporter complex"/>
    <property type="evidence" value="ECO:0007669"/>
    <property type="project" value="InterPro"/>
</dbReference>
<dbReference type="PANTHER" id="PTHR30614:SF20">
    <property type="entry name" value="GLUTAMINE TRANSPORT SYSTEM PERMEASE PROTEIN GLNP"/>
    <property type="match status" value="1"/>
</dbReference>
<keyword evidence="6" id="KW-0029">Amino-acid transport</keyword>
<evidence type="ECO:0000256" key="2">
    <source>
        <dbReference type="ARBA" id="ARBA00010072"/>
    </source>
</evidence>
<keyword evidence="8 9" id="KW-0472">Membrane</keyword>
<feature type="transmembrane region" description="Helical" evidence="9">
    <location>
        <begin position="231"/>
        <end position="249"/>
    </location>
</feature>
<organism evidence="12 13">
    <name type="scientific">Actinosynnema pretiosum</name>
    <dbReference type="NCBI Taxonomy" id="42197"/>
    <lineage>
        <taxon>Bacteria</taxon>
        <taxon>Bacillati</taxon>
        <taxon>Actinomycetota</taxon>
        <taxon>Actinomycetes</taxon>
        <taxon>Pseudonocardiales</taxon>
        <taxon>Pseudonocardiaceae</taxon>
        <taxon>Actinosynnema</taxon>
    </lineage>
</organism>
<dbReference type="InterPro" id="IPR035906">
    <property type="entry name" value="MetI-like_sf"/>
</dbReference>
<keyword evidence="3 9" id="KW-0813">Transport</keyword>
<dbReference type="InterPro" id="IPR000515">
    <property type="entry name" value="MetI-like"/>
</dbReference>
<feature type="domain" description="ABC transmembrane type-1" evidence="11">
    <location>
        <begin position="58"/>
        <end position="250"/>
    </location>
</feature>
<protein>
    <submittedName>
        <fullName evidence="12">ABC transporter permease</fullName>
    </submittedName>
</protein>
<proteinExistence type="inferred from homology"/>
<dbReference type="PROSITE" id="PS50928">
    <property type="entry name" value="ABC_TM1"/>
    <property type="match status" value="1"/>
</dbReference>
<evidence type="ECO:0000256" key="1">
    <source>
        <dbReference type="ARBA" id="ARBA00004651"/>
    </source>
</evidence>
<gene>
    <name evidence="12" type="ORF">CNX65_34530</name>
</gene>
<dbReference type="InterPro" id="IPR010065">
    <property type="entry name" value="AA_ABC_transptr_permease_3TM"/>
</dbReference>
<evidence type="ECO:0000313" key="12">
    <source>
        <dbReference type="EMBL" id="ATE57799.1"/>
    </source>
</evidence>
<evidence type="ECO:0000259" key="11">
    <source>
        <dbReference type="PROSITE" id="PS50928"/>
    </source>
</evidence>
<accession>A0A290ZFP7</accession>
<evidence type="ECO:0000256" key="9">
    <source>
        <dbReference type="RuleBase" id="RU363032"/>
    </source>
</evidence>
<feature type="transmembrane region" description="Helical" evidence="9">
    <location>
        <begin position="61"/>
        <end position="82"/>
    </location>
</feature>
<dbReference type="GO" id="GO:0022857">
    <property type="term" value="F:transmembrane transporter activity"/>
    <property type="evidence" value="ECO:0007669"/>
    <property type="project" value="InterPro"/>
</dbReference>
<dbReference type="NCBIfam" id="TIGR01726">
    <property type="entry name" value="HEQRo_perm_3TM"/>
    <property type="match status" value="1"/>
</dbReference>
<feature type="transmembrane region" description="Helical" evidence="9">
    <location>
        <begin position="127"/>
        <end position="144"/>
    </location>
</feature>
<evidence type="ECO:0000256" key="10">
    <source>
        <dbReference type="SAM" id="MobiDB-lite"/>
    </source>
</evidence>
<keyword evidence="13" id="KW-1185">Reference proteome</keyword>
<evidence type="ECO:0000256" key="3">
    <source>
        <dbReference type="ARBA" id="ARBA00022448"/>
    </source>
</evidence>